<evidence type="ECO:0000313" key="2">
    <source>
        <dbReference type="EMBL" id="TWV63522.1"/>
    </source>
</evidence>
<evidence type="ECO:0000313" key="3">
    <source>
        <dbReference type="Proteomes" id="UP000315827"/>
    </source>
</evidence>
<dbReference type="AlphaFoldDB" id="A0A5C6KJE8"/>
<dbReference type="Proteomes" id="UP001198806">
    <property type="component" value="Unassembled WGS sequence"/>
</dbReference>
<dbReference type="Proteomes" id="UP000315827">
    <property type="component" value="Unassembled WGS sequence"/>
</dbReference>
<accession>A0A5C6KJE8</accession>
<reference evidence="1" key="2">
    <citation type="submission" date="2021-10" db="EMBL/GenBank/DDBJ databases">
        <title>Collection of gut derived symbiotic bacterial strains cultured from healthy donors.</title>
        <authorList>
            <person name="Lin H."/>
            <person name="Littmann E."/>
            <person name="Kohout C."/>
            <person name="Pamer E.G."/>
        </authorList>
    </citation>
    <scope>NUCLEOTIDE SEQUENCE</scope>
    <source>
        <strain evidence="1">DFI.2.94</strain>
    </source>
</reference>
<comment type="caution">
    <text evidence="2">The sequence shown here is derived from an EMBL/GenBank/DDBJ whole genome shotgun (WGS) entry which is preliminary data.</text>
</comment>
<reference evidence="2 3" key="1">
    <citation type="submission" date="2019-07" db="EMBL/GenBank/DDBJ databases">
        <title>Genome sequencing of Parabacteroides distasonis iSURF_7.</title>
        <authorList>
            <person name="Degefu H.N."/>
            <person name="Ruoff K.L."/>
            <person name="Price C.E."/>
            <person name="Valls R.A."/>
            <person name="O'Toole G.A."/>
        </authorList>
    </citation>
    <scope>NUCLEOTIDE SEQUENCE [LARGE SCALE GENOMIC DNA]</scope>
    <source>
        <strain evidence="2 3">CFPLTA003_1B</strain>
    </source>
</reference>
<gene>
    <name evidence="2" type="ORF">FSA05_05150</name>
    <name evidence="1" type="ORF">LI194_08230</name>
</gene>
<protein>
    <submittedName>
        <fullName evidence="2">Uncharacterized protein</fullName>
    </submittedName>
</protein>
<organism evidence="2 3">
    <name type="scientific">Parabacteroides distasonis</name>
    <dbReference type="NCBI Taxonomy" id="823"/>
    <lineage>
        <taxon>Bacteria</taxon>
        <taxon>Pseudomonadati</taxon>
        <taxon>Bacteroidota</taxon>
        <taxon>Bacteroidia</taxon>
        <taxon>Bacteroidales</taxon>
        <taxon>Tannerellaceae</taxon>
        <taxon>Parabacteroides</taxon>
    </lineage>
</organism>
<dbReference type="RefSeq" id="WP_146375029.1">
    <property type="nucleotide sequence ID" value="NZ_JADMVU010000006.1"/>
</dbReference>
<proteinExistence type="predicted"/>
<dbReference type="EMBL" id="JAJCNI010000008">
    <property type="protein sequence ID" value="MCB6517778.1"/>
    <property type="molecule type" value="Genomic_DNA"/>
</dbReference>
<dbReference type="EMBL" id="VOHW01000002">
    <property type="protein sequence ID" value="TWV63522.1"/>
    <property type="molecule type" value="Genomic_DNA"/>
</dbReference>
<sequence length="114" mass="12983">MAIEFTPSTKESEEARILKLKEDAVEAGIKAKEILNSIGIKYIIRLYNEGGCIKFYKGSKCIMMAGLLTGTNELTANFSLYYNATKLKDRKRFKTVEENDFLTDILLNLYSQLQ</sequence>
<name>A0A5C6KJE8_PARDI</name>
<evidence type="ECO:0000313" key="1">
    <source>
        <dbReference type="EMBL" id="MCB6517778.1"/>
    </source>
</evidence>